<dbReference type="Gene3D" id="3.30.420.40">
    <property type="match status" value="2"/>
</dbReference>
<reference evidence="9 10" key="1">
    <citation type="journal article" date="2019" name="Int. J. Syst. Evol. Microbiol.">
        <title>The Global Catalogue of Microorganisms (GCM) 10K type strain sequencing project: providing services to taxonomists for standard genome sequencing and annotation.</title>
        <authorList>
            <consortium name="The Broad Institute Genomics Platform"/>
            <consortium name="The Broad Institute Genome Sequencing Center for Infectious Disease"/>
            <person name="Wu L."/>
            <person name="Ma J."/>
        </authorList>
    </citation>
    <scope>NUCLEOTIDE SEQUENCE [LARGE SCALE GENOMIC DNA]</scope>
    <source>
        <strain evidence="9 10">JCM 15575</strain>
    </source>
</reference>
<dbReference type="InterPro" id="IPR049874">
    <property type="entry name" value="ROK_cs"/>
</dbReference>
<keyword evidence="10" id="KW-1185">Reference proteome</keyword>
<evidence type="ECO:0000256" key="6">
    <source>
        <dbReference type="ARBA" id="ARBA00022777"/>
    </source>
</evidence>
<dbReference type="InterPro" id="IPR000600">
    <property type="entry name" value="ROK"/>
</dbReference>
<dbReference type="CDD" id="cd24061">
    <property type="entry name" value="ASKHA_NBD_ROK_SgGLK-like"/>
    <property type="match status" value="1"/>
</dbReference>
<keyword evidence="6" id="KW-0418">Kinase</keyword>
<name>A0ABN2GHU2_9MICO</name>
<dbReference type="PROSITE" id="PS01125">
    <property type="entry name" value="ROK"/>
    <property type="match status" value="1"/>
</dbReference>
<dbReference type="NCBIfam" id="TIGR00744">
    <property type="entry name" value="ROK_glcA_fam"/>
    <property type="match status" value="1"/>
</dbReference>
<dbReference type="PANTHER" id="PTHR18964:SF173">
    <property type="entry name" value="GLUCOKINASE"/>
    <property type="match status" value="1"/>
</dbReference>
<evidence type="ECO:0000313" key="9">
    <source>
        <dbReference type="EMBL" id="GAA1671536.1"/>
    </source>
</evidence>
<dbReference type="PANTHER" id="PTHR18964">
    <property type="entry name" value="ROK (REPRESSOR, ORF, KINASE) FAMILY"/>
    <property type="match status" value="1"/>
</dbReference>
<keyword evidence="4" id="KW-0808">Transferase</keyword>
<dbReference type="RefSeq" id="WP_344053095.1">
    <property type="nucleotide sequence ID" value="NZ_BAAAPK010000001.1"/>
</dbReference>
<evidence type="ECO:0000256" key="2">
    <source>
        <dbReference type="ARBA" id="ARBA00012323"/>
    </source>
</evidence>
<evidence type="ECO:0000313" key="10">
    <source>
        <dbReference type="Proteomes" id="UP001500596"/>
    </source>
</evidence>
<proteinExistence type="inferred from homology"/>
<evidence type="ECO:0000256" key="1">
    <source>
        <dbReference type="ARBA" id="ARBA00006479"/>
    </source>
</evidence>
<evidence type="ECO:0000256" key="4">
    <source>
        <dbReference type="ARBA" id="ARBA00022679"/>
    </source>
</evidence>
<accession>A0ABN2GHU2</accession>
<organism evidence="9 10">
    <name type="scientific">Microbacterium lacus</name>
    <dbReference type="NCBI Taxonomy" id="415217"/>
    <lineage>
        <taxon>Bacteria</taxon>
        <taxon>Bacillati</taxon>
        <taxon>Actinomycetota</taxon>
        <taxon>Actinomycetes</taxon>
        <taxon>Micrococcales</taxon>
        <taxon>Microbacteriaceae</taxon>
        <taxon>Microbacterium</taxon>
    </lineage>
</organism>
<dbReference type="Pfam" id="PF00480">
    <property type="entry name" value="ROK"/>
    <property type="match status" value="1"/>
</dbReference>
<comment type="similarity">
    <text evidence="1">Belongs to the ROK (NagC/XylR) family.</text>
</comment>
<dbReference type="SUPFAM" id="SSF53067">
    <property type="entry name" value="Actin-like ATPase domain"/>
    <property type="match status" value="1"/>
</dbReference>
<dbReference type="Proteomes" id="UP001500596">
    <property type="component" value="Unassembled WGS sequence"/>
</dbReference>
<protein>
    <recommendedName>
        <fullName evidence="3">Glucokinase</fullName>
        <ecNumber evidence="2">2.7.1.2</ecNumber>
    </recommendedName>
    <alternativeName>
        <fullName evidence="8">Glucose kinase</fullName>
    </alternativeName>
</protein>
<sequence>MLKVGIDIGGTKIAGGVVDADGRIVEKLRVDTPVDTGELADAVVDMSRHFAAHHDIAAVGVAAAGFIDRQRANVIHAPNIAWRDEPLKAILEARIDVPVTIENDANAAGWAEFRFGAGRDVDDMVMLTMGTGVGGAVIASGALYRGGHGIGGELGHIRFTRDGLPCGCGQNGCLEQYASGRALQREANAIADAGGIGTALAELRAQKGSISGPAVSRLVLAGDPGAVEALRRVATALGEACGGFQAVLDPELFVIGGGVAQLGEDLLGPVRIAYETSLPGYGDRPIAAFAIAELGNDAGFIGAADLAETARSGEGA</sequence>
<dbReference type="EMBL" id="BAAAPK010000001">
    <property type="protein sequence ID" value="GAA1671536.1"/>
    <property type="molecule type" value="Genomic_DNA"/>
</dbReference>
<dbReference type="InterPro" id="IPR004654">
    <property type="entry name" value="ROK_glcA"/>
</dbReference>
<dbReference type="EC" id="2.7.1.2" evidence="2"/>
<gene>
    <name evidence="9" type="ORF">GCM10009807_14600</name>
</gene>
<dbReference type="InterPro" id="IPR043129">
    <property type="entry name" value="ATPase_NBD"/>
</dbReference>
<keyword evidence="7" id="KW-0067">ATP-binding</keyword>
<comment type="caution">
    <text evidence="9">The sequence shown here is derived from an EMBL/GenBank/DDBJ whole genome shotgun (WGS) entry which is preliminary data.</text>
</comment>
<evidence type="ECO:0000256" key="3">
    <source>
        <dbReference type="ARBA" id="ARBA00014701"/>
    </source>
</evidence>
<evidence type="ECO:0000256" key="5">
    <source>
        <dbReference type="ARBA" id="ARBA00022741"/>
    </source>
</evidence>
<evidence type="ECO:0000256" key="8">
    <source>
        <dbReference type="ARBA" id="ARBA00032386"/>
    </source>
</evidence>
<keyword evidence="5" id="KW-0547">Nucleotide-binding</keyword>
<evidence type="ECO:0000256" key="7">
    <source>
        <dbReference type="ARBA" id="ARBA00022840"/>
    </source>
</evidence>